<evidence type="ECO:0000313" key="2">
    <source>
        <dbReference type="Proteomes" id="UP000056502"/>
    </source>
</evidence>
<reference evidence="1 2" key="1">
    <citation type="journal article" date="2015" name="Genome Announc.">
        <title>Whole-Genome Sequence of Leptospira interrogans Serovar Hardjo Subtype Hardjoprajitno Strain Norma, Isolated from Cattle in a Leptospirosis Outbreak in Brazil.</title>
        <authorList>
            <person name="Cosate M.R."/>
            <person name="Soares S.C."/>
            <person name="Mendes T.A."/>
            <person name="Raittz R.T."/>
            <person name="Moreira E.C."/>
            <person name="Leite R."/>
            <person name="Fernandes G.R."/>
            <person name="Haddad J.P."/>
            <person name="Ortega J.M."/>
        </authorList>
    </citation>
    <scope>NUCLEOTIDE SEQUENCE [LARGE SCALE GENOMIC DNA]</scope>
    <source>
        <strain evidence="1 2">Norma</strain>
    </source>
</reference>
<dbReference type="EMBL" id="CP012603">
    <property type="protein sequence ID" value="ALE41164.1"/>
    <property type="molecule type" value="Genomic_DNA"/>
</dbReference>
<proteinExistence type="predicted"/>
<protein>
    <submittedName>
        <fullName evidence="1">Uncharacterized protein</fullName>
    </submittedName>
</protein>
<dbReference type="PATRIC" id="fig|1279460.3.peg.4117"/>
<name>A0A0M4NC53_LEPIR</name>
<accession>A0A0M4NC53</accession>
<dbReference type="AlphaFoldDB" id="A0A0M4NC53"/>
<evidence type="ECO:0000313" key="1">
    <source>
        <dbReference type="EMBL" id="ALE41164.1"/>
    </source>
</evidence>
<dbReference type="Proteomes" id="UP000056502">
    <property type="component" value="Chromosome I"/>
</dbReference>
<gene>
    <name evidence="1" type="ORF">G436_4026</name>
</gene>
<sequence>MEFFNNSNIGSAVIHFSGKSKNLNFTDRFFKYGNYHNL</sequence>
<organism evidence="1">
    <name type="scientific">Leptospira interrogans serovar Hardjo str. Norma</name>
    <dbReference type="NCBI Taxonomy" id="1279460"/>
    <lineage>
        <taxon>Bacteria</taxon>
        <taxon>Pseudomonadati</taxon>
        <taxon>Spirochaetota</taxon>
        <taxon>Spirochaetia</taxon>
        <taxon>Leptospirales</taxon>
        <taxon>Leptospiraceae</taxon>
        <taxon>Leptospira</taxon>
    </lineage>
</organism>